<dbReference type="EMBL" id="QFXE01000007">
    <property type="protein sequence ID" value="RDH87048.1"/>
    <property type="molecule type" value="Genomic_DNA"/>
</dbReference>
<comment type="caution">
    <text evidence="1">The sequence shown here is derived from an EMBL/GenBank/DDBJ whole genome shotgun (WGS) entry which is preliminary data.</text>
</comment>
<protein>
    <submittedName>
        <fullName evidence="1">Uncharacterized protein</fullName>
    </submittedName>
</protein>
<keyword evidence="2" id="KW-1185">Reference proteome</keyword>
<gene>
    <name evidence="1" type="ORF">DIZ78_06030</name>
</gene>
<evidence type="ECO:0000313" key="1">
    <source>
        <dbReference type="EMBL" id="RDH87048.1"/>
    </source>
</evidence>
<sequence length="69" mass="7759">MSMAGCFDEVIFWLDRSVQLLFPDGRVRTESRQGRCALDKAGLSALTLVSDEEYDPHGRIIVRMLGETV</sequence>
<accession>A0A370DQ36</accession>
<reference evidence="1 2" key="1">
    <citation type="journal article" date="2018" name="ISME J.">
        <title>Endosymbiont genomes yield clues of tubeworm success.</title>
        <authorList>
            <person name="Li Y."/>
            <person name="Liles M.R."/>
            <person name="Halanych K.M."/>
        </authorList>
    </citation>
    <scope>NUCLEOTIDE SEQUENCE [LARGE SCALE GENOMIC DNA]</scope>
    <source>
        <strain evidence="1">A1462</strain>
    </source>
</reference>
<dbReference type="Proteomes" id="UP000254771">
    <property type="component" value="Unassembled WGS sequence"/>
</dbReference>
<evidence type="ECO:0000313" key="2">
    <source>
        <dbReference type="Proteomes" id="UP000254771"/>
    </source>
</evidence>
<organism evidence="1 2">
    <name type="scientific">endosymbiont of Escarpia spicata</name>
    <dbReference type="NCBI Taxonomy" id="2200908"/>
    <lineage>
        <taxon>Bacteria</taxon>
        <taxon>Pseudomonadati</taxon>
        <taxon>Pseudomonadota</taxon>
        <taxon>Gammaproteobacteria</taxon>
        <taxon>sulfur-oxidizing symbionts</taxon>
    </lineage>
</organism>
<name>A0A370DQ36_9GAMM</name>
<proteinExistence type="predicted"/>
<dbReference type="AlphaFoldDB" id="A0A370DQ36"/>